<sequence>MEALATITPESLALIHSKILDPSLSQNNLGPRSREELFQLIDVHTPYYALQDVHVLKDNIVAAKVIAESPLGFEQSPITMAEACRHLAILGSVACATVNPNQSKHYYLAHKGTYKRVSNEKFAIGKPLTVLAECVSFDKRLAKAKACLIDAENKLICGIDVSFHVIPQAMFNRLFAHAYRDYLPALTSPYSRKNTLYDLKLYDTGATASLGEIKEQDCSGHFPNYPALPVAVLMGALHDLCIAFVQHATRSMQNGLIADECTLLADNLALAGDIVSLEVRLEARSSAYFKLRALAKTDAGKTVGDITTIINTSYRLI</sequence>
<dbReference type="EMBL" id="JBHUPA010000008">
    <property type="protein sequence ID" value="MFD2963616.1"/>
    <property type="molecule type" value="Genomic_DNA"/>
</dbReference>
<dbReference type="Proteomes" id="UP001597560">
    <property type="component" value="Unassembled WGS sequence"/>
</dbReference>
<evidence type="ECO:0000313" key="2">
    <source>
        <dbReference type="Proteomes" id="UP001597560"/>
    </source>
</evidence>
<evidence type="ECO:0000313" key="1">
    <source>
        <dbReference type="EMBL" id="MFD2963616.1"/>
    </source>
</evidence>
<dbReference type="RefSeq" id="WP_377611692.1">
    <property type="nucleotide sequence ID" value="NZ_JBHUPA010000008.1"/>
</dbReference>
<evidence type="ECO:0008006" key="3">
    <source>
        <dbReference type="Google" id="ProtNLM"/>
    </source>
</evidence>
<proteinExistence type="predicted"/>
<name>A0ABW6B6M1_9SPHI</name>
<comment type="caution">
    <text evidence="1">The sequence shown here is derived from an EMBL/GenBank/DDBJ whole genome shotgun (WGS) entry which is preliminary data.</text>
</comment>
<gene>
    <name evidence="1" type="ORF">ACFS6J_17560</name>
</gene>
<accession>A0ABW6B6M1</accession>
<keyword evidence="2" id="KW-1185">Reference proteome</keyword>
<protein>
    <recommendedName>
        <fullName evidence="3">3-hydroxymyristoyl/3-hydroxydecanoyl-(Acyl carrier protein) dehydratase</fullName>
    </recommendedName>
</protein>
<organism evidence="1 2">
    <name type="scientific">Olivibacter jilunii</name>
    <dbReference type="NCBI Taxonomy" id="985016"/>
    <lineage>
        <taxon>Bacteria</taxon>
        <taxon>Pseudomonadati</taxon>
        <taxon>Bacteroidota</taxon>
        <taxon>Sphingobacteriia</taxon>
        <taxon>Sphingobacteriales</taxon>
        <taxon>Sphingobacteriaceae</taxon>
        <taxon>Olivibacter</taxon>
    </lineage>
</organism>
<reference evidence="2" key="1">
    <citation type="journal article" date="2019" name="Int. J. Syst. Evol. Microbiol.">
        <title>The Global Catalogue of Microorganisms (GCM) 10K type strain sequencing project: providing services to taxonomists for standard genome sequencing and annotation.</title>
        <authorList>
            <consortium name="The Broad Institute Genomics Platform"/>
            <consortium name="The Broad Institute Genome Sequencing Center for Infectious Disease"/>
            <person name="Wu L."/>
            <person name="Ma J."/>
        </authorList>
    </citation>
    <scope>NUCLEOTIDE SEQUENCE [LARGE SCALE GENOMIC DNA]</scope>
    <source>
        <strain evidence="2">KCTC 23098</strain>
    </source>
</reference>